<reference evidence="5 6" key="1">
    <citation type="submission" date="2019-06" db="EMBL/GenBank/DDBJ databases">
        <authorList>
            <person name="Palmer J.M."/>
        </authorList>
    </citation>
    <scope>NUCLEOTIDE SEQUENCE [LARGE SCALE GENOMIC DNA]</scope>
    <source>
        <strain evidence="3 5">TWF106</strain>
        <strain evidence="4 7">TWF191</strain>
        <strain evidence="2">TWF679</strain>
        <strain evidence="1 6">TWF788</strain>
    </source>
</reference>
<dbReference type="EMBL" id="WIWT01000076">
    <property type="protein sequence ID" value="KAF3203731.1"/>
    <property type="molecule type" value="Genomic_DNA"/>
</dbReference>
<evidence type="ECO:0000313" key="5">
    <source>
        <dbReference type="Proteomes" id="UP000472727"/>
    </source>
</evidence>
<dbReference type="Proteomes" id="UP000479691">
    <property type="component" value="Unassembled WGS sequence"/>
</dbReference>
<dbReference type="EMBL" id="WIWS01000075">
    <property type="protein sequence ID" value="KAF3211385.1"/>
    <property type="molecule type" value="Genomic_DNA"/>
</dbReference>
<gene>
    <name evidence="3" type="ORF">TWF106_010269</name>
    <name evidence="4" type="ORF">TWF191_008008</name>
    <name evidence="2" type="ORF">TWF679_010084</name>
    <name evidence="1" type="ORF">TWF788_010805</name>
</gene>
<evidence type="ECO:0000313" key="2">
    <source>
        <dbReference type="EMBL" id="KAF3203731.1"/>
    </source>
</evidence>
<comment type="caution">
    <text evidence="4">The sequence shown here is derived from an EMBL/GenBank/DDBJ whole genome shotgun (WGS) entry which is preliminary data.</text>
</comment>
<dbReference type="EMBL" id="JAABOE010000084">
    <property type="protein sequence ID" value="KAF3168687.1"/>
    <property type="molecule type" value="Genomic_DNA"/>
</dbReference>
<dbReference type="Proteomes" id="UP000472727">
    <property type="component" value="Unassembled WGS sequence"/>
</dbReference>
<sequence length="110" mass="12294">MIYGQTGKAKKQERSGSWQNACAPLLGNGSSWEAKRLVTNTLACHGLCPGRLIVIWYLNPYNGFIPLLTDLFESVRLSSFVSSRLGNFTVRSRSLAEDRLKSLLWSIAIF</sequence>
<proteinExistence type="predicted"/>
<evidence type="ECO:0000313" key="6">
    <source>
        <dbReference type="Proteomes" id="UP000479691"/>
    </source>
</evidence>
<dbReference type="Proteomes" id="UP000483672">
    <property type="component" value="Unassembled WGS sequence"/>
</dbReference>
<protein>
    <submittedName>
        <fullName evidence="4">Uncharacterized protein</fullName>
    </submittedName>
</protein>
<organism evidence="4 7">
    <name type="scientific">Orbilia oligospora</name>
    <name type="common">Nematode-trapping fungus</name>
    <name type="synonym">Arthrobotrys oligospora</name>
    <dbReference type="NCBI Taxonomy" id="2813651"/>
    <lineage>
        <taxon>Eukaryota</taxon>
        <taxon>Fungi</taxon>
        <taxon>Dikarya</taxon>
        <taxon>Ascomycota</taxon>
        <taxon>Pezizomycotina</taxon>
        <taxon>Orbiliomycetes</taxon>
        <taxon>Orbiliales</taxon>
        <taxon>Orbiliaceae</taxon>
        <taxon>Orbilia</taxon>
    </lineage>
</organism>
<dbReference type="EMBL" id="WIPF01000051">
    <property type="protein sequence ID" value="KAF3219215.1"/>
    <property type="molecule type" value="Genomic_DNA"/>
</dbReference>
<dbReference type="AlphaFoldDB" id="A0A6G1MBQ5"/>
<evidence type="ECO:0000313" key="3">
    <source>
        <dbReference type="EMBL" id="KAF3211385.1"/>
    </source>
</evidence>
<evidence type="ECO:0000313" key="7">
    <source>
        <dbReference type="Proteomes" id="UP000483672"/>
    </source>
</evidence>
<evidence type="ECO:0000313" key="1">
    <source>
        <dbReference type="EMBL" id="KAF3168687.1"/>
    </source>
</evidence>
<evidence type="ECO:0000313" key="4">
    <source>
        <dbReference type="EMBL" id="KAF3219215.1"/>
    </source>
</evidence>
<accession>A0A6G1MBQ5</accession>
<dbReference type="Proteomes" id="UP000614610">
    <property type="component" value="Unassembled WGS sequence"/>
</dbReference>
<name>A0A6G1MBQ5_ORBOL</name>